<dbReference type="InterPro" id="IPR010624">
    <property type="entry name" value="KaiC_dom"/>
</dbReference>
<dbReference type="SMART" id="SM00382">
    <property type="entry name" value="AAA"/>
    <property type="match status" value="2"/>
</dbReference>
<dbReference type="AlphaFoldDB" id="A0A926ZH53"/>
<gene>
    <name evidence="9" type="primary">kaiC</name>
    <name evidence="9" type="ORF">H6G03_17905</name>
</gene>
<dbReference type="EC" id="2.7.11.1" evidence="1"/>
<feature type="domain" description="KaiC" evidence="8">
    <location>
        <begin position="16"/>
        <end position="255"/>
    </location>
</feature>
<reference evidence="9" key="2">
    <citation type="submission" date="2020-08" db="EMBL/GenBank/DDBJ databases">
        <authorList>
            <person name="Chen M."/>
            <person name="Teng W."/>
            <person name="Zhao L."/>
            <person name="Hu C."/>
            <person name="Zhou Y."/>
            <person name="Han B."/>
            <person name="Song L."/>
            <person name="Shu W."/>
        </authorList>
    </citation>
    <scope>NUCLEOTIDE SEQUENCE</scope>
    <source>
        <strain evidence="9">FACHB-1375</strain>
    </source>
</reference>
<dbReference type="InterPro" id="IPR051347">
    <property type="entry name" value="Circadian_clock_KaiC-rel"/>
</dbReference>
<keyword evidence="7" id="KW-0175">Coiled coil</keyword>
<evidence type="ECO:0000256" key="5">
    <source>
        <dbReference type="ARBA" id="ARBA00022777"/>
    </source>
</evidence>
<keyword evidence="5" id="KW-0418">Kinase</keyword>
<dbReference type="InterPro" id="IPR030665">
    <property type="entry name" value="KaiC"/>
</dbReference>
<dbReference type="InterPro" id="IPR027417">
    <property type="entry name" value="P-loop_NTPase"/>
</dbReference>
<evidence type="ECO:0000256" key="2">
    <source>
        <dbReference type="ARBA" id="ARBA00022553"/>
    </source>
</evidence>
<evidence type="ECO:0000256" key="3">
    <source>
        <dbReference type="ARBA" id="ARBA00022679"/>
    </source>
</evidence>
<name>A0A926ZH53_9CYAN</name>
<dbReference type="Gene3D" id="3.40.50.300">
    <property type="entry name" value="P-loop containing nucleotide triphosphate hydrolases"/>
    <property type="match status" value="2"/>
</dbReference>
<feature type="coiled-coil region" evidence="7">
    <location>
        <begin position="498"/>
        <end position="557"/>
    </location>
</feature>
<evidence type="ECO:0000259" key="8">
    <source>
        <dbReference type="PROSITE" id="PS51146"/>
    </source>
</evidence>
<dbReference type="SUPFAM" id="SSF52540">
    <property type="entry name" value="P-loop containing nucleoside triphosphate hydrolases"/>
    <property type="match status" value="2"/>
</dbReference>
<accession>A0A926ZH53</accession>
<dbReference type="Pfam" id="PF06745">
    <property type="entry name" value="ATPase"/>
    <property type="match status" value="2"/>
</dbReference>
<dbReference type="CDD" id="cd19484">
    <property type="entry name" value="KaiC_C"/>
    <property type="match status" value="1"/>
</dbReference>
<evidence type="ECO:0000256" key="6">
    <source>
        <dbReference type="ARBA" id="ARBA00022801"/>
    </source>
</evidence>
<keyword evidence="6" id="KW-0378">Hydrolase</keyword>
<dbReference type="Proteomes" id="UP000641646">
    <property type="component" value="Unassembled WGS sequence"/>
</dbReference>
<dbReference type="CDD" id="cd19485">
    <property type="entry name" value="KaiC-N"/>
    <property type="match status" value="1"/>
</dbReference>
<evidence type="ECO:0000256" key="7">
    <source>
        <dbReference type="SAM" id="Coils"/>
    </source>
</evidence>
<sequence length="568" mass="63632">MTEQKTIAQPHKAILIKCPTGIQGLDEITDGGLPQGRPTLICGKAGCGKTLMAMEFLVRGALEYDEPGIFMSFEESAQELTENVASLGWDLKDLIAEKKMGIYYVHVERSQIQETGEYDLEALFARLGYGIDSINAKRVVLDTIEVLFGGLSNEAVVRAELRRLFLWLKSKGVTAIVTSESGNNTLTRHGLEEYVSDCVIRLDQRVNDELSTRRLHIVKYRGSRHGTNEYPFLIQENGISVLPITSIALEHEVSNERISSGIDRLDTMLGGNGFFRGSSILISGTAGTGKSSISAHFANATCQRGERCLYFAFEESANQIVRNMRSIGIDLETAIKKGLLKIKALRPTMYGLEMHLVNIHQLVNEFKPTAIIIDPISNLTYTGNESQVKSFLMRSIDFFKTKQITTLLTSLNSSGALVQQTDVGVSSLMDTWLMLRDIESNGERNRLLYVLKSRGMEHSNQVREFRLTSSGVELVDVYLGAGGVVTGTARTVQEAQEKAAALAHRQEIEQKYRDIERKRKVMEAQITALQAEFENEKEQVERIIQQEEQQEVTLLQERRKRADMRRAD</sequence>
<dbReference type="InterPro" id="IPR003593">
    <property type="entry name" value="AAA+_ATPase"/>
</dbReference>
<organism evidence="9 10">
    <name type="scientific">Aerosakkonema funiforme FACHB-1375</name>
    <dbReference type="NCBI Taxonomy" id="2949571"/>
    <lineage>
        <taxon>Bacteria</taxon>
        <taxon>Bacillati</taxon>
        <taxon>Cyanobacteriota</taxon>
        <taxon>Cyanophyceae</taxon>
        <taxon>Oscillatoriophycideae</taxon>
        <taxon>Aerosakkonematales</taxon>
        <taxon>Aerosakkonemataceae</taxon>
        <taxon>Aerosakkonema</taxon>
    </lineage>
</organism>
<reference evidence="9" key="1">
    <citation type="journal article" date="2015" name="ISME J.">
        <title>Draft Genome Sequence of Streptomyces incarnatus NRRL8089, which Produces the Nucleoside Antibiotic Sinefungin.</title>
        <authorList>
            <person name="Oshima K."/>
            <person name="Hattori M."/>
            <person name="Shimizu H."/>
            <person name="Fukuda K."/>
            <person name="Nemoto M."/>
            <person name="Inagaki K."/>
            <person name="Tamura T."/>
        </authorList>
    </citation>
    <scope>NUCLEOTIDE SEQUENCE</scope>
    <source>
        <strain evidence="9">FACHB-1375</strain>
    </source>
</reference>
<dbReference type="InterPro" id="IPR047221">
    <property type="entry name" value="KaiC_N"/>
</dbReference>
<evidence type="ECO:0000313" key="9">
    <source>
        <dbReference type="EMBL" id="MBD2182918.1"/>
    </source>
</evidence>
<comment type="caution">
    <text evidence="9">The sequence shown here is derived from an EMBL/GenBank/DDBJ whole genome shotgun (WGS) entry which is preliminary data.</text>
</comment>
<dbReference type="GO" id="GO:0005524">
    <property type="term" value="F:ATP binding"/>
    <property type="evidence" value="ECO:0007669"/>
    <property type="project" value="InterPro"/>
</dbReference>
<proteinExistence type="predicted"/>
<evidence type="ECO:0000313" key="10">
    <source>
        <dbReference type="Proteomes" id="UP000641646"/>
    </source>
</evidence>
<dbReference type="InterPro" id="IPR014774">
    <property type="entry name" value="KaiC-like_dom"/>
</dbReference>
<evidence type="ECO:0000256" key="1">
    <source>
        <dbReference type="ARBA" id="ARBA00012513"/>
    </source>
</evidence>
<protein>
    <recommendedName>
        <fullName evidence="1">non-specific serine/threonine protein kinase</fullName>
        <ecNumber evidence="1">2.7.11.1</ecNumber>
    </recommendedName>
</protein>
<dbReference type="NCBIfam" id="NF006799">
    <property type="entry name" value="PRK09302.1"/>
    <property type="match status" value="1"/>
</dbReference>
<dbReference type="GO" id="GO:0016787">
    <property type="term" value="F:hydrolase activity"/>
    <property type="evidence" value="ECO:0007669"/>
    <property type="project" value="UniProtKB-KW"/>
</dbReference>
<dbReference type="PIRSF" id="PIRSF039117">
    <property type="entry name" value="KaiC"/>
    <property type="match status" value="1"/>
</dbReference>
<dbReference type="PANTHER" id="PTHR42926:SF1">
    <property type="entry name" value="CIRCADIAN CLOCK OSCILLATOR PROTEIN KAIC 1"/>
    <property type="match status" value="1"/>
</dbReference>
<feature type="domain" description="KaiC" evidence="8">
    <location>
        <begin position="256"/>
        <end position="488"/>
    </location>
</feature>
<dbReference type="PROSITE" id="PS51146">
    <property type="entry name" value="KAIC"/>
    <property type="match status" value="2"/>
</dbReference>
<keyword evidence="10" id="KW-1185">Reference proteome</keyword>
<evidence type="ECO:0000256" key="4">
    <source>
        <dbReference type="ARBA" id="ARBA00022737"/>
    </source>
</evidence>
<keyword evidence="2" id="KW-0597">Phosphoprotein</keyword>
<dbReference type="GO" id="GO:0004674">
    <property type="term" value="F:protein serine/threonine kinase activity"/>
    <property type="evidence" value="ECO:0007669"/>
    <property type="project" value="UniProtKB-EC"/>
</dbReference>
<keyword evidence="3" id="KW-0808">Transferase</keyword>
<dbReference type="PANTHER" id="PTHR42926">
    <property type="match status" value="1"/>
</dbReference>
<dbReference type="InterPro" id="IPR047222">
    <property type="entry name" value="KaiC_C"/>
</dbReference>
<dbReference type="EMBL" id="JACJPW010000044">
    <property type="protein sequence ID" value="MBD2182918.1"/>
    <property type="molecule type" value="Genomic_DNA"/>
</dbReference>
<dbReference type="RefSeq" id="WP_190466174.1">
    <property type="nucleotide sequence ID" value="NZ_JACJPW010000044.1"/>
</dbReference>
<keyword evidence="4" id="KW-0677">Repeat</keyword>